<dbReference type="InterPro" id="IPR011053">
    <property type="entry name" value="Single_hybrid_motif"/>
</dbReference>
<dbReference type="SUPFAM" id="SSF51230">
    <property type="entry name" value="Single hybrid motif"/>
    <property type="match status" value="1"/>
</dbReference>
<keyword evidence="2" id="KW-0175">Coiled coil</keyword>
<dbReference type="Gene3D" id="2.40.50.100">
    <property type="match status" value="1"/>
</dbReference>
<organism evidence="4 5">
    <name type="scientific">Sporosarcina luteola</name>
    <dbReference type="NCBI Taxonomy" id="582850"/>
    <lineage>
        <taxon>Bacteria</taxon>
        <taxon>Bacillati</taxon>
        <taxon>Bacillota</taxon>
        <taxon>Bacilli</taxon>
        <taxon>Bacillales</taxon>
        <taxon>Caryophanaceae</taxon>
        <taxon>Sporosarcina</taxon>
    </lineage>
</organism>
<keyword evidence="3" id="KW-0812">Transmembrane</keyword>
<keyword evidence="5" id="KW-1185">Reference proteome</keyword>
<dbReference type="PANTHER" id="PTHR32347:SF23">
    <property type="entry name" value="BLL5650 PROTEIN"/>
    <property type="match status" value="1"/>
</dbReference>
<keyword evidence="3" id="KW-0472">Membrane</keyword>
<gene>
    <name evidence="4" type="ORF">SLU01_00800</name>
</gene>
<feature type="transmembrane region" description="Helical" evidence="3">
    <location>
        <begin position="7"/>
        <end position="25"/>
    </location>
</feature>
<sequence length="424" mass="47140">MNKRMGITIAIIVSAFIALNIHLLYSNKSTVPKSLYVHQYERMTPGHFEETIQKEGFVTPEEIYTVYVGDGEAIETWLIEEGDQVQVGDEIAILQTERAESQLAAWSAEEEGLLEQRSSLHSILSALEADRASAQNNSANVNTTETPGDSDIELTVDVQVDVSQDGSFAQAIAEAERELSEIDRKLAIVQAQLDQNPSRPALISPVDGTVSNVSKNGVTLAAEIYSEMKLITTYAQLDEWQKIEVGDLVRIQENNLDTVIEGEVHSVSAVPATDSRWQEAYDSLDRNERKNPLDIYEIRMKTSEQPHALPFGANVSALIIVNEADAVSVKIHWLESYSKNSAIGWKLDEQGRGIKTKVAVPFESNSRGVIAEGLQVGDVAIYNQKIADYKEPFGVILPLPLELPSKNEWRTFGWKNYVKYGFLE</sequence>
<dbReference type="OrthoDB" id="2446145at2"/>
<dbReference type="GO" id="GO:0030313">
    <property type="term" value="C:cell envelope"/>
    <property type="evidence" value="ECO:0007669"/>
    <property type="project" value="UniProtKB-SubCell"/>
</dbReference>
<dbReference type="InterPro" id="IPR050465">
    <property type="entry name" value="UPF0194_transport"/>
</dbReference>
<proteinExistence type="predicted"/>
<reference evidence="4 5" key="1">
    <citation type="submission" date="2019-07" db="EMBL/GenBank/DDBJ databases">
        <title>Whole genome shotgun sequence of Sporosarcina luteola NBRC 105378.</title>
        <authorList>
            <person name="Hosoyama A."/>
            <person name="Uohara A."/>
            <person name="Ohji S."/>
            <person name="Ichikawa N."/>
        </authorList>
    </citation>
    <scope>NUCLEOTIDE SEQUENCE [LARGE SCALE GENOMIC DNA]</scope>
    <source>
        <strain evidence="4 5">NBRC 105378</strain>
    </source>
</reference>
<dbReference type="AlphaFoldDB" id="A0A511Z2T0"/>
<comment type="subcellular location">
    <subcellularLocation>
        <location evidence="1">Cell envelope</location>
    </subcellularLocation>
</comment>
<evidence type="ECO:0000256" key="1">
    <source>
        <dbReference type="ARBA" id="ARBA00004196"/>
    </source>
</evidence>
<evidence type="ECO:0000313" key="5">
    <source>
        <dbReference type="Proteomes" id="UP000321901"/>
    </source>
</evidence>
<dbReference type="PANTHER" id="PTHR32347">
    <property type="entry name" value="EFFLUX SYSTEM COMPONENT YKNX-RELATED"/>
    <property type="match status" value="1"/>
</dbReference>
<dbReference type="EMBL" id="BJYL01000002">
    <property type="protein sequence ID" value="GEN81768.1"/>
    <property type="molecule type" value="Genomic_DNA"/>
</dbReference>
<evidence type="ECO:0000256" key="2">
    <source>
        <dbReference type="ARBA" id="ARBA00023054"/>
    </source>
</evidence>
<comment type="caution">
    <text evidence="4">The sequence shown here is derived from an EMBL/GenBank/DDBJ whole genome shotgun (WGS) entry which is preliminary data.</text>
</comment>
<keyword evidence="3" id="KW-1133">Transmembrane helix</keyword>
<name>A0A511Z2T0_9BACL</name>
<dbReference type="Proteomes" id="UP000321901">
    <property type="component" value="Unassembled WGS sequence"/>
</dbReference>
<accession>A0A511Z2T0</accession>
<evidence type="ECO:0000256" key="3">
    <source>
        <dbReference type="SAM" id="Phobius"/>
    </source>
</evidence>
<evidence type="ECO:0000313" key="4">
    <source>
        <dbReference type="EMBL" id="GEN81768.1"/>
    </source>
</evidence>
<protein>
    <submittedName>
        <fullName evidence="4">Uncharacterized protein</fullName>
    </submittedName>
</protein>
<dbReference type="RefSeq" id="WP_147054157.1">
    <property type="nucleotide sequence ID" value="NZ_BJYL01000002.1"/>
</dbReference>